<dbReference type="SUPFAM" id="SSF109604">
    <property type="entry name" value="HD-domain/PDEase-like"/>
    <property type="match status" value="1"/>
</dbReference>
<organism evidence="4">
    <name type="scientific">marine sediment metagenome</name>
    <dbReference type="NCBI Taxonomy" id="412755"/>
    <lineage>
        <taxon>unclassified sequences</taxon>
        <taxon>metagenomes</taxon>
        <taxon>ecological metagenomes</taxon>
    </lineage>
</organism>
<feature type="non-terminal residue" evidence="4">
    <location>
        <position position="1"/>
    </location>
</feature>
<evidence type="ECO:0000259" key="1">
    <source>
        <dbReference type="PROSITE" id="PS50110"/>
    </source>
</evidence>
<gene>
    <name evidence="4" type="ORF">S01H1_43146</name>
</gene>
<accession>X0VLV3</accession>
<name>X0VLV3_9ZZZZ</name>
<proteinExistence type="predicted"/>
<dbReference type="InterPro" id="IPR037522">
    <property type="entry name" value="HD_GYP_dom"/>
</dbReference>
<dbReference type="SMART" id="SM00448">
    <property type="entry name" value="REC"/>
    <property type="match status" value="1"/>
</dbReference>
<dbReference type="Pfam" id="PF13487">
    <property type="entry name" value="HD_5"/>
    <property type="match status" value="1"/>
</dbReference>
<dbReference type="InterPro" id="IPR011006">
    <property type="entry name" value="CheY-like_superfamily"/>
</dbReference>
<dbReference type="AlphaFoldDB" id="X0VLV3"/>
<dbReference type="InterPro" id="IPR003607">
    <property type="entry name" value="HD/PDEase_dom"/>
</dbReference>
<dbReference type="PANTHER" id="PTHR45228:SF1">
    <property type="entry name" value="CYCLIC DI-GMP PHOSPHODIESTERASE TM_0186"/>
    <property type="match status" value="1"/>
</dbReference>
<dbReference type="SUPFAM" id="SSF52172">
    <property type="entry name" value="CheY-like"/>
    <property type="match status" value="1"/>
</dbReference>
<dbReference type="PROSITE" id="PS51832">
    <property type="entry name" value="HD_GYP"/>
    <property type="match status" value="1"/>
</dbReference>
<dbReference type="InterPro" id="IPR001789">
    <property type="entry name" value="Sig_transdc_resp-reg_receiver"/>
</dbReference>
<dbReference type="InterPro" id="IPR052020">
    <property type="entry name" value="Cyclic_di-GMP/3'3'-cGAMP_PDE"/>
</dbReference>
<feature type="domain" description="Response regulatory" evidence="1">
    <location>
        <begin position="1"/>
        <end position="101"/>
    </location>
</feature>
<evidence type="ECO:0000259" key="3">
    <source>
        <dbReference type="PROSITE" id="PS51832"/>
    </source>
</evidence>
<dbReference type="NCBIfam" id="TIGR00277">
    <property type="entry name" value="HDIG"/>
    <property type="match status" value="1"/>
</dbReference>
<evidence type="ECO:0000259" key="2">
    <source>
        <dbReference type="PROSITE" id="PS51831"/>
    </source>
</evidence>
<protein>
    <recommendedName>
        <fullName evidence="5">Two-component system response regulator</fullName>
    </recommendedName>
</protein>
<reference evidence="4" key="1">
    <citation type="journal article" date="2014" name="Front. Microbiol.">
        <title>High frequency of phylogenetically diverse reductive dehalogenase-homologous genes in deep subseafloor sedimentary metagenomes.</title>
        <authorList>
            <person name="Kawai M."/>
            <person name="Futagami T."/>
            <person name="Toyoda A."/>
            <person name="Takaki Y."/>
            <person name="Nishi S."/>
            <person name="Hori S."/>
            <person name="Arai W."/>
            <person name="Tsubouchi T."/>
            <person name="Morono Y."/>
            <person name="Uchiyama I."/>
            <person name="Ito T."/>
            <person name="Fujiyama A."/>
            <person name="Inagaki F."/>
            <person name="Takami H."/>
        </authorList>
    </citation>
    <scope>NUCLEOTIDE SEQUENCE</scope>
    <source>
        <strain evidence="4">Expedition CK06-06</strain>
    </source>
</reference>
<dbReference type="Pfam" id="PF00072">
    <property type="entry name" value="Response_reg"/>
    <property type="match status" value="1"/>
</dbReference>
<feature type="domain" description="HD" evidence="2">
    <location>
        <begin position="150"/>
        <end position="265"/>
    </location>
</feature>
<dbReference type="CDD" id="cd00077">
    <property type="entry name" value="HDc"/>
    <property type="match status" value="1"/>
</dbReference>
<feature type="non-terminal residue" evidence="4">
    <location>
        <position position="265"/>
    </location>
</feature>
<dbReference type="InterPro" id="IPR006675">
    <property type="entry name" value="HDIG_dom"/>
</dbReference>
<feature type="domain" description="HD-GYP" evidence="3">
    <location>
        <begin position="128"/>
        <end position="265"/>
    </location>
</feature>
<dbReference type="PANTHER" id="PTHR45228">
    <property type="entry name" value="CYCLIC DI-GMP PHOSPHODIESTERASE TM_0186-RELATED"/>
    <property type="match status" value="1"/>
</dbReference>
<dbReference type="GO" id="GO:0000160">
    <property type="term" value="P:phosphorelay signal transduction system"/>
    <property type="evidence" value="ECO:0007669"/>
    <property type="project" value="InterPro"/>
</dbReference>
<dbReference type="SMART" id="SM00471">
    <property type="entry name" value="HDc"/>
    <property type="match status" value="1"/>
</dbReference>
<dbReference type="EMBL" id="BARS01027467">
    <property type="protein sequence ID" value="GAG12177.1"/>
    <property type="molecule type" value="Genomic_DNA"/>
</dbReference>
<dbReference type="InterPro" id="IPR006674">
    <property type="entry name" value="HD_domain"/>
</dbReference>
<comment type="caution">
    <text evidence="4">The sequence shown here is derived from an EMBL/GenBank/DDBJ whole genome shotgun (WGS) entry which is preliminary data.</text>
</comment>
<dbReference type="Gene3D" id="3.40.50.2300">
    <property type="match status" value="1"/>
</dbReference>
<dbReference type="PROSITE" id="PS51831">
    <property type="entry name" value="HD"/>
    <property type="match status" value="1"/>
</dbReference>
<dbReference type="Gene3D" id="1.20.5.390">
    <property type="entry name" value="L1 transposable element, trimerization domain"/>
    <property type="match status" value="1"/>
</dbReference>
<evidence type="ECO:0008006" key="5">
    <source>
        <dbReference type="Google" id="ProtNLM"/>
    </source>
</evidence>
<dbReference type="PROSITE" id="PS50110">
    <property type="entry name" value="RESPONSE_REGULATORY"/>
    <property type="match status" value="1"/>
</dbReference>
<dbReference type="Gene3D" id="1.10.3210.10">
    <property type="entry name" value="Hypothetical protein af1432"/>
    <property type="match status" value="1"/>
</dbReference>
<evidence type="ECO:0000313" key="4">
    <source>
        <dbReference type="EMBL" id="GAG12177.1"/>
    </source>
</evidence>
<sequence>VSGRLSDEGHECTVASDGTSALRQLNAHQFDLALLDIRMPGKSGTDILREIQVKYPDTAVIMVTAVLDVETAIESINMGAYDYIIKPVDLNMLAVSVDRALDKRRLILENREYQLHLEEKVEAQTQKIRNSFLNSITSLAYALEAKDKYTSGHSQRVTETAVAIARELGMSEESIEKIRLAGLVHDVGKIGLRESVLKKPGRLTDQEYRHVMSHCEIGERILSPVMEDEEILRMVRHHHERYDGTGYPDGLSGEDIPEGARILAV</sequence>